<dbReference type="Pfam" id="PF25279">
    <property type="entry name" value="Beta_prop_At2g24240"/>
    <property type="match status" value="1"/>
</dbReference>
<evidence type="ECO:0000256" key="1">
    <source>
        <dbReference type="SAM" id="MobiDB-lite"/>
    </source>
</evidence>
<reference evidence="3 4" key="3">
    <citation type="journal article" date="2013" name="Rice">
        <title>Improvement of the Oryza sativa Nipponbare reference genome using next generation sequence and optical map data.</title>
        <authorList>
            <person name="Kawahara Y."/>
            <person name="de la Bastide M."/>
            <person name="Hamilton J.P."/>
            <person name="Kanamori H."/>
            <person name="McCombie W.R."/>
            <person name="Ouyang S."/>
            <person name="Schwartz D.C."/>
            <person name="Tanaka T."/>
            <person name="Wu J."/>
            <person name="Zhou S."/>
            <person name="Childs K.L."/>
            <person name="Davidson R.M."/>
            <person name="Lin H."/>
            <person name="Quesada-Ocampo L."/>
            <person name="Vaillancourt B."/>
            <person name="Sakai H."/>
            <person name="Lee S.S."/>
            <person name="Kim J."/>
            <person name="Numa H."/>
            <person name="Itoh T."/>
            <person name="Buell C.R."/>
            <person name="Matsumoto T."/>
        </authorList>
    </citation>
    <scope>NUCLEOTIDE SEQUENCE [LARGE SCALE GENOMIC DNA]</scope>
    <source>
        <strain evidence="4">cv. Nipponbare</strain>
    </source>
</reference>
<evidence type="ECO:0000259" key="2">
    <source>
        <dbReference type="Pfam" id="PF25279"/>
    </source>
</evidence>
<protein>
    <submittedName>
        <fullName evidence="3">Os09g0259701 protein</fullName>
    </submittedName>
</protein>
<proteinExistence type="predicted"/>
<dbReference type="Proteomes" id="UP000059680">
    <property type="component" value="Chromosome 9"/>
</dbReference>
<dbReference type="Gramene" id="Os09t0259701-00">
    <property type="protein sequence ID" value="Os09t0259701-00"/>
    <property type="gene ID" value="Os09g0259701"/>
</dbReference>
<evidence type="ECO:0000313" key="4">
    <source>
        <dbReference type="Proteomes" id="UP000059680"/>
    </source>
</evidence>
<dbReference type="EMBL" id="AP014965">
    <property type="protein sequence ID" value="BAT07100.1"/>
    <property type="molecule type" value="Genomic_DNA"/>
</dbReference>
<feature type="region of interest" description="Disordered" evidence="1">
    <location>
        <begin position="64"/>
        <end position="187"/>
    </location>
</feature>
<keyword evidence="4" id="KW-1185">Reference proteome</keyword>
<feature type="compositionally biased region" description="Low complexity" evidence="1">
    <location>
        <begin position="105"/>
        <end position="114"/>
    </location>
</feature>
<feature type="compositionally biased region" description="Polar residues" evidence="1">
    <location>
        <begin position="167"/>
        <end position="177"/>
    </location>
</feature>
<sequence length="187" mass="20524">ADFFYEPPGCALGDADKLQWLDGTSTLMAATMLPPRTDMRHLLHHPAGLPGQEERGLVVVRRRHAGVAGGQERAARHRDGGRAVRAPPLPRCRAARRYSPPPTSPSRRPSLSLSPAPPPPAPLPAASRKSATTPARERRERREKERMWGLHRPAAASPWLSRPGSGQPPSHTRTSALLQGRRRGKKR</sequence>
<feature type="compositionally biased region" description="Basic and acidic residues" evidence="1">
    <location>
        <begin position="73"/>
        <end position="82"/>
    </location>
</feature>
<feature type="domain" description="At2g24240-like C-terminal beta-propeller" evidence="2">
    <location>
        <begin position="1"/>
        <end position="36"/>
    </location>
</feature>
<feature type="compositionally biased region" description="Basic and acidic residues" evidence="1">
    <location>
        <begin position="135"/>
        <end position="148"/>
    </location>
</feature>
<evidence type="ECO:0000313" key="3">
    <source>
        <dbReference type="EMBL" id="BAT07100.1"/>
    </source>
</evidence>
<dbReference type="PaxDb" id="39947-A0A0P0XK19"/>
<name>A0A0P0XK19_ORYSJ</name>
<dbReference type="AlphaFoldDB" id="A0A0P0XK19"/>
<organism evidence="3 4">
    <name type="scientific">Oryza sativa subsp. japonica</name>
    <name type="common">Rice</name>
    <dbReference type="NCBI Taxonomy" id="39947"/>
    <lineage>
        <taxon>Eukaryota</taxon>
        <taxon>Viridiplantae</taxon>
        <taxon>Streptophyta</taxon>
        <taxon>Embryophyta</taxon>
        <taxon>Tracheophyta</taxon>
        <taxon>Spermatophyta</taxon>
        <taxon>Magnoliopsida</taxon>
        <taxon>Liliopsida</taxon>
        <taxon>Poales</taxon>
        <taxon>Poaceae</taxon>
        <taxon>BOP clade</taxon>
        <taxon>Oryzoideae</taxon>
        <taxon>Oryzeae</taxon>
        <taxon>Oryzinae</taxon>
        <taxon>Oryza</taxon>
        <taxon>Oryza sativa</taxon>
    </lineage>
</organism>
<dbReference type="InterPro" id="IPR057441">
    <property type="entry name" value="Beta_prop_At2g24240"/>
</dbReference>
<dbReference type="InParanoid" id="A0A0P0XK19"/>
<accession>A0A0P0XK19</accession>
<feature type="non-terminal residue" evidence="3">
    <location>
        <position position="1"/>
    </location>
</feature>
<gene>
    <name evidence="3" type="ordered locus">Os09g0259701</name>
    <name evidence="3" type="ORF">OSNPB_090259701</name>
</gene>
<reference evidence="4" key="1">
    <citation type="journal article" date="2005" name="Nature">
        <title>The map-based sequence of the rice genome.</title>
        <authorList>
            <consortium name="International rice genome sequencing project (IRGSP)"/>
            <person name="Matsumoto T."/>
            <person name="Wu J."/>
            <person name="Kanamori H."/>
            <person name="Katayose Y."/>
            <person name="Fujisawa M."/>
            <person name="Namiki N."/>
            <person name="Mizuno H."/>
            <person name="Yamamoto K."/>
            <person name="Antonio B.A."/>
            <person name="Baba T."/>
            <person name="Sakata K."/>
            <person name="Nagamura Y."/>
            <person name="Aoki H."/>
            <person name="Arikawa K."/>
            <person name="Arita K."/>
            <person name="Bito T."/>
            <person name="Chiden Y."/>
            <person name="Fujitsuka N."/>
            <person name="Fukunaka R."/>
            <person name="Hamada M."/>
            <person name="Harada C."/>
            <person name="Hayashi A."/>
            <person name="Hijishita S."/>
            <person name="Honda M."/>
            <person name="Hosokawa S."/>
            <person name="Ichikawa Y."/>
            <person name="Idonuma A."/>
            <person name="Iijima M."/>
            <person name="Ikeda M."/>
            <person name="Ikeno M."/>
            <person name="Ito K."/>
            <person name="Ito S."/>
            <person name="Ito T."/>
            <person name="Ito Y."/>
            <person name="Ito Y."/>
            <person name="Iwabuchi A."/>
            <person name="Kamiya K."/>
            <person name="Karasawa W."/>
            <person name="Kurita K."/>
            <person name="Katagiri S."/>
            <person name="Kikuta A."/>
            <person name="Kobayashi H."/>
            <person name="Kobayashi N."/>
            <person name="Machita K."/>
            <person name="Maehara T."/>
            <person name="Masukawa M."/>
            <person name="Mizubayashi T."/>
            <person name="Mukai Y."/>
            <person name="Nagasaki H."/>
            <person name="Nagata Y."/>
            <person name="Naito S."/>
            <person name="Nakashima M."/>
            <person name="Nakama Y."/>
            <person name="Nakamichi Y."/>
            <person name="Nakamura M."/>
            <person name="Meguro A."/>
            <person name="Negishi M."/>
            <person name="Ohta I."/>
            <person name="Ohta T."/>
            <person name="Okamoto M."/>
            <person name="Ono N."/>
            <person name="Saji S."/>
            <person name="Sakaguchi M."/>
            <person name="Sakai K."/>
            <person name="Shibata M."/>
            <person name="Shimokawa T."/>
            <person name="Song J."/>
            <person name="Takazaki Y."/>
            <person name="Terasawa K."/>
            <person name="Tsugane M."/>
            <person name="Tsuji K."/>
            <person name="Ueda S."/>
            <person name="Waki K."/>
            <person name="Yamagata H."/>
            <person name="Yamamoto M."/>
            <person name="Yamamoto S."/>
            <person name="Yamane H."/>
            <person name="Yoshiki S."/>
            <person name="Yoshihara R."/>
            <person name="Yukawa K."/>
            <person name="Zhong H."/>
            <person name="Yano M."/>
            <person name="Yuan Q."/>
            <person name="Ouyang S."/>
            <person name="Liu J."/>
            <person name="Jones K.M."/>
            <person name="Gansberger K."/>
            <person name="Moffat K."/>
            <person name="Hill J."/>
            <person name="Bera J."/>
            <person name="Fadrosh D."/>
            <person name="Jin S."/>
            <person name="Johri S."/>
            <person name="Kim M."/>
            <person name="Overton L."/>
            <person name="Reardon M."/>
            <person name="Tsitrin T."/>
            <person name="Vuong H."/>
            <person name="Weaver B."/>
            <person name="Ciecko A."/>
            <person name="Tallon L."/>
            <person name="Jackson J."/>
            <person name="Pai G."/>
            <person name="Aken S.V."/>
            <person name="Utterback T."/>
            <person name="Reidmuller S."/>
            <person name="Feldblyum T."/>
            <person name="Hsiao J."/>
            <person name="Zismann V."/>
            <person name="Iobst S."/>
            <person name="de Vazeille A.R."/>
            <person name="Buell C.R."/>
            <person name="Ying K."/>
            <person name="Li Y."/>
            <person name="Lu T."/>
            <person name="Huang Y."/>
            <person name="Zhao Q."/>
            <person name="Feng Q."/>
            <person name="Zhang L."/>
            <person name="Zhu J."/>
            <person name="Weng Q."/>
            <person name="Mu J."/>
            <person name="Lu Y."/>
            <person name="Fan D."/>
            <person name="Liu Y."/>
            <person name="Guan J."/>
            <person name="Zhang Y."/>
            <person name="Yu S."/>
            <person name="Liu X."/>
            <person name="Zhang Y."/>
            <person name="Hong G."/>
            <person name="Han B."/>
            <person name="Choisne N."/>
            <person name="Demange N."/>
            <person name="Orjeda G."/>
            <person name="Samain S."/>
            <person name="Cattolico L."/>
            <person name="Pelletier E."/>
            <person name="Couloux A."/>
            <person name="Segurens B."/>
            <person name="Wincker P."/>
            <person name="D'Hont A."/>
            <person name="Scarpelli C."/>
            <person name="Weissenbach J."/>
            <person name="Salanoubat M."/>
            <person name="Quetier F."/>
            <person name="Yu Y."/>
            <person name="Kim H.R."/>
            <person name="Rambo T."/>
            <person name="Currie J."/>
            <person name="Collura K."/>
            <person name="Luo M."/>
            <person name="Yang T."/>
            <person name="Ammiraju J.S.S."/>
            <person name="Engler F."/>
            <person name="Soderlund C."/>
            <person name="Wing R.A."/>
            <person name="Palmer L.E."/>
            <person name="de la Bastide M."/>
            <person name="Spiegel L."/>
            <person name="Nascimento L."/>
            <person name="Zutavern T."/>
            <person name="O'Shaughnessy A."/>
            <person name="Dike S."/>
            <person name="Dedhia N."/>
            <person name="Preston R."/>
            <person name="Balija V."/>
            <person name="McCombie W.R."/>
            <person name="Chow T."/>
            <person name="Chen H."/>
            <person name="Chung M."/>
            <person name="Chen C."/>
            <person name="Shaw J."/>
            <person name="Wu H."/>
            <person name="Hsiao K."/>
            <person name="Chao Y."/>
            <person name="Chu M."/>
            <person name="Cheng C."/>
            <person name="Hour A."/>
            <person name="Lee P."/>
            <person name="Lin S."/>
            <person name="Lin Y."/>
            <person name="Liou J."/>
            <person name="Liu S."/>
            <person name="Hsing Y."/>
            <person name="Raghuvanshi S."/>
            <person name="Mohanty A."/>
            <person name="Bharti A.K."/>
            <person name="Gaur A."/>
            <person name="Gupta V."/>
            <person name="Kumar D."/>
            <person name="Ravi V."/>
            <person name="Vij S."/>
            <person name="Kapur A."/>
            <person name="Khurana P."/>
            <person name="Khurana P."/>
            <person name="Khurana J.P."/>
            <person name="Tyagi A.K."/>
            <person name="Gaikwad K."/>
            <person name="Singh A."/>
            <person name="Dalal V."/>
            <person name="Srivastava S."/>
            <person name="Dixit A."/>
            <person name="Pal A.K."/>
            <person name="Ghazi I.A."/>
            <person name="Yadav M."/>
            <person name="Pandit A."/>
            <person name="Bhargava A."/>
            <person name="Sureshbabu K."/>
            <person name="Batra K."/>
            <person name="Sharma T.R."/>
            <person name="Mohapatra T."/>
            <person name="Singh N.K."/>
            <person name="Messing J."/>
            <person name="Nelson A.B."/>
            <person name="Fuks G."/>
            <person name="Kavchok S."/>
            <person name="Keizer G."/>
            <person name="Linton E."/>
            <person name="Llaca V."/>
            <person name="Song R."/>
            <person name="Tanyolac B."/>
            <person name="Young S."/>
            <person name="Ho-Il K."/>
            <person name="Hahn J.H."/>
            <person name="Sangsakoo G."/>
            <person name="Vanavichit A."/>
            <person name="de Mattos Luiz.A.T."/>
            <person name="Zimmer P.D."/>
            <person name="Malone G."/>
            <person name="Dellagostin O."/>
            <person name="de Oliveira A.C."/>
            <person name="Bevan M."/>
            <person name="Bancroft I."/>
            <person name="Minx P."/>
            <person name="Cordum H."/>
            <person name="Wilson R."/>
            <person name="Cheng Z."/>
            <person name="Jin W."/>
            <person name="Jiang J."/>
            <person name="Leong S.A."/>
            <person name="Iwama H."/>
            <person name="Gojobori T."/>
            <person name="Itoh T."/>
            <person name="Niimura Y."/>
            <person name="Fujii Y."/>
            <person name="Habara T."/>
            <person name="Sakai H."/>
            <person name="Sato Y."/>
            <person name="Wilson G."/>
            <person name="Kumar K."/>
            <person name="McCouch S."/>
            <person name="Juretic N."/>
            <person name="Hoen D."/>
            <person name="Wright S."/>
            <person name="Bruskiewich R."/>
            <person name="Bureau T."/>
            <person name="Miyao A."/>
            <person name="Hirochika H."/>
            <person name="Nishikawa T."/>
            <person name="Kadowaki K."/>
            <person name="Sugiura M."/>
            <person name="Burr B."/>
            <person name="Sasaki T."/>
        </authorList>
    </citation>
    <scope>NUCLEOTIDE SEQUENCE [LARGE SCALE GENOMIC DNA]</scope>
    <source>
        <strain evidence="4">cv. Nipponbare</strain>
    </source>
</reference>
<reference evidence="3 4" key="2">
    <citation type="journal article" date="2013" name="Plant Cell Physiol.">
        <title>Rice Annotation Project Database (RAP-DB): an integrative and interactive database for rice genomics.</title>
        <authorList>
            <person name="Sakai H."/>
            <person name="Lee S.S."/>
            <person name="Tanaka T."/>
            <person name="Numa H."/>
            <person name="Kim J."/>
            <person name="Kawahara Y."/>
            <person name="Wakimoto H."/>
            <person name="Yang C.C."/>
            <person name="Iwamoto M."/>
            <person name="Abe T."/>
            <person name="Yamada Y."/>
            <person name="Muto A."/>
            <person name="Inokuchi H."/>
            <person name="Ikemura T."/>
            <person name="Matsumoto T."/>
            <person name="Sasaki T."/>
            <person name="Itoh T."/>
        </authorList>
    </citation>
    <scope>NUCLEOTIDE SEQUENCE [LARGE SCALE GENOMIC DNA]</scope>
    <source>
        <strain evidence="4">cv. Nipponbare</strain>
    </source>
</reference>